<evidence type="ECO:0000313" key="3">
    <source>
        <dbReference type="Proteomes" id="UP000235371"/>
    </source>
</evidence>
<accession>A0A2J6T541</accession>
<keyword evidence="3" id="KW-1185">Reference proteome</keyword>
<evidence type="ECO:0000256" key="1">
    <source>
        <dbReference type="SAM" id="MobiDB-lite"/>
    </source>
</evidence>
<dbReference type="InParanoid" id="A0A2J6T541"/>
<gene>
    <name evidence="2" type="ORF">K444DRAFT_437227</name>
</gene>
<feature type="compositionally biased region" description="Polar residues" evidence="1">
    <location>
        <begin position="72"/>
        <end position="91"/>
    </location>
</feature>
<evidence type="ECO:0000313" key="2">
    <source>
        <dbReference type="EMBL" id="PMD58135.1"/>
    </source>
</evidence>
<dbReference type="OrthoDB" id="10559950at2759"/>
<organism evidence="2 3">
    <name type="scientific">Hyaloscypha bicolor E</name>
    <dbReference type="NCBI Taxonomy" id="1095630"/>
    <lineage>
        <taxon>Eukaryota</taxon>
        <taxon>Fungi</taxon>
        <taxon>Dikarya</taxon>
        <taxon>Ascomycota</taxon>
        <taxon>Pezizomycotina</taxon>
        <taxon>Leotiomycetes</taxon>
        <taxon>Helotiales</taxon>
        <taxon>Hyaloscyphaceae</taxon>
        <taxon>Hyaloscypha</taxon>
        <taxon>Hyaloscypha bicolor</taxon>
    </lineage>
</organism>
<name>A0A2J6T541_9HELO</name>
<feature type="region of interest" description="Disordered" evidence="1">
    <location>
        <begin position="53"/>
        <end position="93"/>
    </location>
</feature>
<proteinExistence type="predicted"/>
<dbReference type="AlphaFoldDB" id="A0A2J6T541"/>
<dbReference type="Proteomes" id="UP000235371">
    <property type="component" value="Unassembled WGS sequence"/>
</dbReference>
<dbReference type="EMBL" id="KZ613828">
    <property type="protein sequence ID" value="PMD58135.1"/>
    <property type="molecule type" value="Genomic_DNA"/>
</dbReference>
<reference evidence="2 3" key="1">
    <citation type="submission" date="2016-04" db="EMBL/GenBank/DDBJ databases">
        <title>A degradative enzymes factory behind the ericoid mycorrhizal symbiosis.</title>
        <authorList>
            <consortium name="DOE Joint Genome Institute"/>
            <person name="Martino E."/>
            <person name="Morin E."/>
            <person name="Grelet G."/>
            <person name="Kuo A."/>
            <person name="Kohler A."/>
            <person name="Daghino S."/>
            <person name="Barry K."/>
            <person name="Choi C."/>
            <person name="Cichocki N."/>
            <person name="Clum A."/>
            <person name="Copeland A."/>
            <person name="Hainaut M."/>
            <person name="Haridas S."/>
            <person name="Labutti K."/>
            <person name="Lindquist E."/>
            <person name="Lipzen A."/>
            <person name="Khouja H.-R."/>
            <person name="Murat C."/>
            <person name="Ohm R."/>
            <person name="Olson A."/>
            <person name="Spatafora J."/>
            <person name="Veneault-Fourrey C."/>
            <person name="Henrissat B."/>
            <person name="Grigoriev I."/>
            <person name="Martin F."/>
            <person name="Perotto S."/>
        </authorList>
    </citation>
    <scope>NUCLEOTIDE SEQUENCE [LARGE SCALE GENOMIC DNA]</scope>
    <source>
        <strain evidence="2 3">E</strain>
    </source>
</reference>
<dbReference type="GeneID" id="36580892"/>
<protein>
    <submittedName>
        <fullName evidence="2">Uncharacterized protein</fullName>
    </submittedName>
</protein>
<sequence>MEGMKGMEAMGWDGMGWDGMGWDGMGWDGMGWDGDGMGWDGMGWAAPGLRASRAGQGRAGQGRAGRVLQRTPPASSCHNHPRKQQTTSQLGCPSHLSHAVTGFREPMRSDAAVVGSFRPISIRVAPATAVDRCSQCARGRGHAASKTQQERAKYLADPPSSLSPPPYSQCCNSEWPTRPRPGWGLSFCPFLINNSSKQRSVASSVWRAW</sequence>
<dbReference type="RefSeq" id="XP_024735039.1">
    <property type="nucleotide sequence ID" value="XM_024872812.1"/>
</dbReference>